<feature type="transmembrane region" description="Helical" evidence="1">
    <location>
        <begin position="98"/>
        <end position="115"/>
    </location>
</feature>
<feature type="transmembrane region" description="Helical" evidence="1">
    <location>
        <begin position="34"/>
        <end position="54"/>
    </location>
</feature>
<dbReference type="GeneID" id="24832454"/>
<organism evidence="2 3">
    <name type="scientific">Methanosarcina horonobensis HB-1 = JCM 15518</name>
    <dbReference type="NCBI Taxonomy" id="1434110"/>
    <lineage>
        <taxon>Archaea</taxon>
        <taxon>Methanobacteriati</taxon>
        <taxon>Methanobacteriota</taxon>
        <taxon>Stenosarchaea group</taxon>
        <taxon>Methanomicrobia</taxon>
        <taxon>Methanosarcinales</taxon>
        <taxon>Methanosarcinaceae</taxon>
        <taxon>Methanosarcina</taxon>
    </lineage>
</organism>
<feature type="transmembrane region" description="Helical" evidence="1">
    <location>
        <begin position="66"/>
        <end position="86"/>
    </location>
</feature>
<dbReference type="EMBL" id="CP009516">
    <property type="protein sequence ID" value="AKB79612.1"/>
    <property type="molecule type" value="Genomic_DNA"/>
</dbReference>
<keyword evidence="1" id="KW-0472">Membrane</keyword>
<accession>A0A0E3SGT7</accession>
<dbReference type="PATRIC" id="fig|1434110.4.peg.4029"/>
<dbReference type="HOGENOM" id="CLU_989054_0_0_2"/>
<dbReference type="Proteomes" id="UP000033101">
    <property type="component" value="Chromosome"/>
</dbReference>
<dbReference type="RefSeq" id="WP_162197651.1">
    <property type="nucleotide sequence ID" value="NZ_CP009516.1"/>
</dbReference>
<keyword evidence="1" id="KW-0812">Transmembrane</keyword>
<reference evidence="2 3" key="1">
    <citation type="submission" date="2014-07" db="EMBL/GenBank/DDBJ databases">
        <title>Methanogenic archaea and the global carbon cycle.</title>
        <authorList>
            <person name="Henriksen J.R."/>
            <person name="Luke J."/>
            <person name="Reinhart S."/>
            <person name="Benedict M.N."/>
            <person name="Youngblut N.D."/>
            <person name="Metcalf M.E."/>
            <person name="Whitaker R.J."/>
            <person name="Metcalf W.W."/>
        </authorList>
    </citation>
    <scope>NUCLEOTIDE SEQUENCE [LARGE SCALE GENOMIC DNA]</scope>
    <source>
        <strain evidence="2 3">HB-1</strain>
    </source>
</reference>
<dbReference type="AlphaFoldDB" id="A0A0E3SGT7"/>
<dbReference type="KEGG" id="mhor:MSHOH_3129"/>
<keyword evidence="1" id="KW-1133">Transmembrane helix</keyword>
<evidence type="ECO:0000313" key="3">
    <source>
        <dbReference type="Proteomes" id="UP000033101"/>
    </source>
</evidence>
<keyword evidence="3" id="KW-1185">Reference proteome</keyword>
<proteinExistence type="predicted"/>
<gene>
    <name evidence="2" type="ORF">MSHOH_3129</name>
</gene>
<evidence type="ECO:0000256" key="1">
    <source>
        <dbReference type="SAM" id="Phobius"/>
    </source>
</evidence>
<protein>
    <submittedName>
        <fullName evidence="2">Uncharacterized protein</fullName>
    </submittedName>
</protein>
<sequence>MVYYYSLRRQETELKILFTTGVIFSFFICYIEKYISGFTAILLFFMYIYSLMSFSPNIFKLVINNIFAVIIICLSFFAILFWYFKIDALPMGSINDNQMLIFVTLLYVFLTYKTMKSNFSIYQHQRMPQLLIDIANNDSKALFMIKNISDFHAVELLVTFEILYPIPVSTFSTIKLFIVRSLFKKRKNDYIIHYFLEYLEPKSTADLDIEQEIQCLIDKEAITKKRGLDIIGEDLHVIVKYEYKSLDNLDLEKPFYKRFKFKIHPTGSKLVHKSGNPVKLD</sequence>
<name>A0A0E3SGT7_9EURY</name>
<feature type="transmembrane region" description="Helical" evidence="1">
    <location>
        <begin position="12"/>
        <end position="28"/>
    </location>
</feature>
<evidence type="ECO:0000313" key="2">
    <source>
        <dbReference type="EMBL" id="AKB79612.1"/>
    </source>
</evidence>